<accession>A0ABV6NV08</accession>
<dbReference type="Gene3D" id="1.10.3300.10">
    <property type="entry name" value="Jann2411-like domain"/>
    <property type="match status" value="1"/>
</dbReference>
<sequence length="189" mass="19626">MTAGVRFGFTRWARLAAALVNTAPAPRHGDLLTAPEQLRDLLLAHDEPGTVRITPADLADARAGRTDLAAVFAATGDDARLAARLNDLLGRTARPRLVDHPGGVPLHLHVEAPDANWGGWLTASGAMGLALMIAEHGVEVIGVCAAADCPHGVLRVGPGPARRFCDAACANRTRVAAHRAARRAPGGAT</sequence>
<organism evidence="2 3">
    <name type="scientific">Plantactinospora siamensis</name>
    <dbReference type="NCBI Taxonomy" id="555372"/>
    <lineage>
        <taxon>Bacteria</taxon>
        <taxon>Bacillati</taxon>
        <taxon>Actinomycetota</taxon>
        <taxon>Actinomycetes</taxon>
        <taxon>Micromonosporales</taxon>
        <taxon>Micromonosporaceae</taxon>
        <taxon>Plantactinospora</taxon>
    </lineage>
</organism>
<evidence type="ECO:0000313" key="3">
    <source>
        <dbReference type="Proteomes" id="UP001589894"/>
    </source>
</evidence>
<feature type="domain" description="Zinc finger CGNR" evidence="1">
    <location>
        <begin position="141"/>
        <end position="180"/>
    </location>
</feature>
<reference evidence="2 3" key="1">
    <citation type="submission" date="2024-09" db="EMBL/GenBank/DDBJ databases">
        <authorList>
            <person name="Sun Q."/>
            <person name="Mori K."/>
        </authorList>
    </citation>
    <scope>NUCLEOTIDE SEQUENCE [LARGE SCALE GENOMIC DNA]</scope>
    <source>
        <strain evidence="2 3">TBRC 2205</strain>
    </source>
</reference>
<dbReference type="InterPro" id="IPR010852">
    <property type="entry name" value="ABATE"/>
</dbReference>
<dbReference type="InterPro" id="IPR023286">
    <property type="entry name" value="ABATE_dom_sf"/>
</dbReference>
<dbReference type="SUPFAM" id="SSF160904">
    <property type="entry name" value="Jann2411-like"/>
    <property type="match status" value="1"/>
</dbReference>
<gene>
    <name evidence="2" type="ORF">ACFFHU_10690</name>
</gene>
<name>A0ABV6NV08_9ACTN</name>
<evidence type="ECO:0000259" key="1">
    <source>
        <dbReference type="Pfam" id="PF11706"/>
    </source>
</evidence>
<protein>
    <submittedName>
        <fullName evidence="2">CGNR zinc finger domain-containing protein</fullName>
    </submittedName>
</protein>
<proteinExistence type="predicted"/>
<keyword evidence="3" id="KW-1185">Reference proteome</keyword>
<dbReference type="RefSeq" id="WP_377337742.1">
    <property type="nucleotide sequence ID" value="NZ_JBHLUE010000007.1"/>
</dbReference>
<dbReference type="Proteomes" id="UP001589894">
    <property type="component" value="Unassembled WGS sequence"/>
</dbReference>
<comment type="caution">
    <text evidence="2">The sequence shown here is derived from an EMBL/GenBank/DDBJ whole genome shotgun (WGS) entry which is preliminary data.</text>
</comment>
<dbReference type="Pfam" id="PF11706">
    <property type="entry name" value="zf-CGNR"/>
    <property type="match status" value="1"/>
</dbReference>
<dbReference type="PANTHER" id="PTHR35525">
    <property type="entry name" value="BLL6575 PROTEIN"/>
    <property type="match status" value="1"/>
</dbReference>
<evidence type="ECO:0000313" key="2">
    <source>
        <dbReference type="EMBL" id="MFC0564600.1"/>
    </source>
</evidence>
<dbReference type="PANTHER" id="PTHR35525:SF3">
    <property type="entry name" value="BLL6575 PROTEIN"/>
    <property type="match status" value="1"/>
</dbReference>
<dbReference type="EMBL" id="JBHLUE010000007">
    <property type="protein sequence ID" value="MFC0564600.1"/>
    <property type="molecule type" value="Genomic_DNA"/>
</dbReference>
<dbReference type="InterPro" id="IPR021005">
    <property type="entry name" value="Znf_CGNR"/>
</dbReference>